<reference evidence="1" key="1">
    <citation type="submission" date="2020-05" db="EMBL/GenBank/DDBJ databases">
        <authorList>
            <person name="Chiriac C."/>
            <person name="Salcher M."/>
            <person name="Ghai R."/>
            <person name="Kavagutti S V."/>
        </authorList>
    </citation>
    <scope>NUCLEOTIDE SEQUENCE</scope>
</reference>
<dbReference type="EMBL" id="LR798273">
    <property type="protein sequence ID" value="CAB5219239.1"/>
    <property type="molecule type" value="Genomic_DNA"/>
</dbReference>
<evidence type="ECO:0008006" key="3">
    <source>
        <dbReference type="Google" id="ProtNLM"/>
    </source>
</evidence>
<dbReference type="Gene3D" id="3.40.630.10">
    <property type="entry name" value="Zn peptidases"/>
    <property type="match status" value="1"/>
</dbReference>
<organism evidence="1">
    <name type="scientific">uncultured Caudovirales phage</name>
    <dbReference type="NCBI Taxonomy" id="2100421"/>
    <lineage>
        <taxon>Viruses</taxon>
        <taxon>Duplodnaviria</taxon>
        <taxon>Heunggongvirae</taxon>
        <taxon>Uroviricota</taxon>
        <taxon>Caudoviricetes</taxon>
        <taxon>Peduoviridae</taxon>
        <taxon>Maltschvirus</taxon>
        <taxon>Maltschvirus maltsch</taxon>
    </lineage>
</organism>
<protein>
    <recommendedName>
        <fullName evidence="3">Peptidase M28</fullName>
    </recommendedName>
</protein>
<dbReference type="SUPFAM" id="SSF53187">
    <property type="entry name" value="Zn-dependent exopeptidases"/>
    <property type="match status" value="1"/>
</dbReference>
<dbReference type="EMBL" id="LR797820">
    <property type="protein sequence ID" value="CAB4241064.1"/>
    <property type="molecule type" value="Genomic_DNA"/>
</dbReference>
<sequence length="400" mass="44257">MIDKTTPIPVAYASVFPPLKPYVKPVYPHAHLPMLTDDDVPATQLMYNLHRALRTMRAHGSKAEAKYVAWLVNRLPVTMIDGAGNIHVDMRTGPMHRTMFTAHTDTVHRRGGPNSIRLDTTNPKATLWRADEGKALGADDGAGIALMQHMIASGVPALYVFFREEESGGRGSSWLAANMPAVLSDVDRCISFDRAGWHDVITHQGMGRCCSDEFANALATALTPDDFSLQYLPDDTGVFTDSANMTDLVGECTNVSVGYKHQHGDGEYQDVTFLAALADQLVKVQWDDLPVRRKAGEVEDVFGFGKWAGRTSPGLPIVPLDQDDQYLIDALYAASKGDYACIRGIVSEWINPEKPEESLRLIDPMRVWEHEYETYANELEAGTVFYAEVLENLADDLITN</sequence>
<accession>A0A6J5T8H3</accession>
<name>A0A6J5T8H3_9CAUD</name>
<evidence type="ECO:0000313" key="2">
    <source>
        <dbReference type="EMBL" id="CAB5219239.1"/>
    </source>
</evidence>
<evidence type="ECO:0000313" key="1">
    <source>
        <dbReference type="EMBL" id="CAB4241064.1"/>
    </source>
</evidence>
<gene>
    <name evidence="2" type="ORF">UFOVP228_44</name>
    <name evidence="1" type="ORF">UFOVP47_58</name>
</gene>
<proteinExistence type="predicted"/>